<protein>
    <submittedName>
        <fullName evidence="5">Siderophore synthetase component</fullName>
    </submittedName>
</protein>
<evidence type="ECO:0000256" key="1">
    <source>
        <dbReference type="ARBA" id="ARBA00004924"/>
    </source>
</evidence>
<reference evidence="5 6" key="1">
    <citation type="submission" date="2019-02" db="EMBL/GenBank/DDBJ databases">
        <title>Sequencing the genomes of 1000 actinobacteria strains.</title>
        <authorList>
            <person name="Klenk H.-P."/>
        </authorList>
    </citation>
    <scope>NUCLEOTIDE SEQUENCE [LARGE SCALE GENOMIC DNA]</scope>
    <source>
        <strain evidence="5 6">DSM 45162</strain>
    </source>
</reference>
<dbReference type="PANTHER" id="PTHR34384">
    <property type="entry name" value="L-2,3-DIAMINOPROPANOATE--CITRATE LIGASE"/>
    <property type="match status" value="1"/>
</dbReference>
<dbReference type="RefSeq" id="WP_207230021.1">
    <property type="nucleotide sequence ID" value="NZ_SHKY01000001.1"/>
</dbReference>
<dbReference type="GO" id="GO:0016881">
    <property type="term" value="F:acid-amino acid ligase activity"/>
    <property type="evidence" value="ECO:0007669"/>
    <property type="project" value="UniProtKB-ARBA"/>
</dbReference>
<evidence type="ECO:0000313" key="5">
    <source>
        <dbReference type="EMBL" id="RZU54253.1"/>
    </source>
</evidence>
<dbReference type="EMBL" id="SHKY01000001">
    <property type="protein sequence ID" value="RZU54253.1"/>
    <property type="molecule type" value="Genomic_DNA"/>
</dbReference>
<dbReference type="Pfam" id="PF06276">
    <property type="entry name" value="FhuF"/>
    <property type="match status" value="1"/>
</dbReference>
<feature type="domain" description="Aerobactin siderophore biosynthesis IucA/IucC N-terminal" evidence="3">
    <location>
        <begin position="217"/>
        <end position="345"/>
    </location>
</feature>
<dbReference type="InterPro" id="IPR007310">
    <property type="entry name" value="Aerobactin_biosyn_IucA/IucC_N"/>
</dbReference>
<name>A0A4Q7ZUE7_9ACTN</name>
<evidence type="ECO:0000256" key="2">
    <source>
        <dbReference type="ARBA" id="ARBA00007832"/>
    </source>
</evidence>
<feature type="domain" description="Aerobactin siderophore biosynthesis IucA/IucC N-terminal" evidence="3">
    <location>
        <begin position="161"/>
        <end position="212"/>
    </location>
</feature>
<sequence length="532" mass="55643">MPQPTNRPTADPARTRDSLTALRPDLLTAYDAALPAARAAVLARLVGALHRETLPGVRPAPTGGGDLRWHLDDGREVRAAAAHAAPFAEAPAGLTVHVGPEAHTDPGDLLRTLDLPGGDRLAAELDDSVANLALARADQPAPHGGTPALKAAAGDPDGLGRLEQSVTDGHPLHPCCRTRAGLSTAEVLAYAPEHRPVVRLRRLRVPPDRWHGNAPPILYAHPWQARRLLTEHPWLADDGDTAPTRPLMSLRTLAPIGGGDHVKTAVDVQMTSAVRTVSPAAVRNGPPLSTLLAQLTRDLPLTVLAETAAGAALVDGAPDRRLSYLRRRAPHVAPGETVLPLAALSAASPADGRPLFTEAVRDHGAGPYAWLADLAGVLVAPLLTVLHRGVALEAHGQNTLVVLHAGRPARIVYRDLGGIRVSPRRVRAAGHDCPPLHGDLGTDDDGVLRTKLAAALGTALGELVAGLARHHGAEPARLWAVLGAAFRAAGTPDAARLLQDPLPVKATTAMRLATDPLTDLWAHLPNPLAASA</sequence>
<dbReference type="Gene3D" id="6.10.250.3370">
    <property type="match status" value="1"/>
</dbReference>
<dbReference type="InterPro" id="IPR022770">
    <property type="entry name" value="IucA/IucC-like_C"/>
</dbReference>
<feature type="domain" description="Aerobactin siderophore biosynthesis IucA/IucC-like C-terminal" evidence="4">
    <location>
        <begin position="369"/>
        <end position="489"/>
    </location>
</feature>
<comment type="caution">
    <text evidence="5">The sequence shown here is derived from an EMBL/GenBank/DDBJ whole genome shotgun (WGS) entry which is preliminary data.</text>
</comment>
<organism evidence="5 6">
    <name type="scientific">Krasilnikovia cinnamomea</name>
    <dbReference type="NCBI Taxonomy" id="349313"/>
    <lineage>
        <taxon>Bacteria</taxon>
        <taxon>Bacillati</taxon>
        <taxon>Actinomycetota</taxon>
        <taxon>Actinomycetes</taxon>
        <taxon>Micromonosporales</taxon>
        <taxon>Micromonosporaceae</taxon>
        <taxon>Krasilnikovia</taxon>
    </lineage>
</organism>
<comment type="similarity">
    <text evidence="2">Belongs to the IucA/IucC family.</text>
</comment>
<comment type="pathway">
    <text evidence="1">Siderophore biosynthesis.</text>
</comment>
<keyword evidence="6" id="KW-1185">Reference proteome</keyword>
<evidence type="ECO:0000259" key="4">
    <source>
        <dbReference type="Pfam" id="PF06276"/>
    </source>
</evidence>
<evidence type="ECO:0000259" key="3">
    <source>
        <dbReference type="Pfam" id="PF04183"/>
    </source>
</evidence>
<dbReference type="AlphaFoldDB" id="A0A4Q7ZUE7"/>
<dbReference type="Gene3D" id="1.10.510.40">
    <property type="match status" value="1"/>
</dbReference>
<dbReference type="Pfam" id="PF04183">
    <property type="entry name" value="IucA_IucC"/>
    <property type="match status" value="2"/>
</dbReference>
<dbReference type="InterPro" id="IPR037455">
    <property type="entry name" value="LucA/IucC-like"/>
</dbReference>
<dbReference type="PANTHER" id="PTHR34384:SF5">
    <property type="entry name" value="L-2,3-DIAMINOPROPANOATE--CITRATE LIGASE"/>
    <property type="match status" value="1"/>
</dbReference>
<proteinExistence type="inferred from homology"/>
<dbReference type="Proteomes" id="UP000292564">
    <property type="component" value="Unassembled WGS sequence"/>
</dbReference>
<evidence type="ECO:0000313" key="6">
    <source>
        <dbReference type="Proteomes" id="UP000292564"/>
    </source>
</evidence>
<gene>
    <name evidence="5" type="ORF">EV385_6201</name>
</gene>
<dbReference type="GO" id="GO:0019290">
    <property type="term" value="P:siderophore biosynthetic process"/>
    <property type="evidence" value="ECO:0007669"/>
    <property type="project" value="InterPro"/>
</dbReference>
<accession>A0A4Q7ZUE7</accession>